<protein>
    <submittedName>
        <fullName evidence="5">GNAT family N-acetyltransferase</fullName>
    </submittedName>
</protein>
<dbReference type="PANTHER" id="PTHR43877:SF1">
    <property type="entry name" value="ACETYLTRANSFERASE"/>
    <property type="match status" value="1"/>
</dbReference>
<sequence length="190" mass="20416">MRIDIREMAEADADSVASLRVLGWRHAYRGLMPGDFLESMRPERAAERLRAEAGAGPGGLVHLVADAGEAGVVGWANVGPYRPVEGVDGPPPALPASDAPPGGSPAPDWGELHALYLHPEFIGRGLGRELLRASLGVLGEQGRHRVRLWVLQGNAHARRFYERAGFAADGAEQTLRISGTLLTDLRYSRA</sequence>
<dbReference type="AlphaFoldDB" id="A0A3A9YL60"/>
<keyword evidence="6" id="KW-1185">Reference proteome</keyword>
<dbReference type="CDD" id="cd04301">
    <property type="entry name" value="NAT_SF"/>
    <property type="match status" value="1"/>
</dbReference>
<dbReference type="Pfam" id="PF00583">
    <property type="entry name" value="Acetyltransf_1"/>
    <property type="match status" value="1"/>
</dbReference>
<dbReference type="EMBL" id="RBAL01000027">
    <property type="protein sequence ID" value="RKN37205.1"/>
    <property type="molecule type" value="Genomic_DNA"/>
</dbReference>
<dbReference type="PANTHER" id="PTHR43877">
    <property type="entry name" value="AMINOALKYLPHOSPHONATE N-ACETYLTRANSFERASE-RELATED-RELATED"/>
    <property type="match status" value="1"/>
</dbReference>
<dbReference type="InterPro" id="IPR016181">
    <property type="entry name" value="Acyl_CoA_acyltransferase"/>
</dbReference>
<evidence type="ECO:0000259" key="4">
    <source>
        <dbReference type="PROSITE" id="PS51186"/>
    </source>
</evidence>
<dbReference type="Proteomes" id="UP000272474">
    <property type="component" value="Unassembled WGS sequence"/>
</dbReference>
<dbReference type="RefSeq" id="WP_120684730.1">
    <property type="nucleotide sequence ID" value="NZ_RBAL01000027.1"/>
</dbReference>
<dbReference type="OrthoDB" id="5243635at2"/>
<evidence type="ECO:0000256" key="3">
    <source>
        <dbReference type="SAM" id="MobiDB-lite"/>
    </source>
</evidence>
<dbReference type="InterPro" id="IPR000182">
    <property type="entry name" value="GNAT_dom"/>
</dbReference>
<evidence type="ECO:0000256" key="2">
    <source>
        <dbReference type="ARBA" id="ARBA00023315"/>
    </source>
</evidence>
<organism evidence="5 6">
    <name type="scientific">Streptomyces hoynatensis</name>
    <dbReference type="NCBI Taxonomy" id="1141874"/>
    <lineage>
        <taxon>Bacteria</taxon>
        <taxon>Bacillati</taxon>
        <taxon>Actinomycetota</taxon>
        <taxon>Actinomycetes</taxon>
        <taxon>Kitasatosporales</taxon>
        <taxon>Streptomycetaceae</taxon>
        <taxon>Streptomyces</taxon>
    </lineage>
</organism>
<feature type="region of interest" description="Disordered" evidence="3">
    <location>
        <begin position="84"/>
        <end position="105"/>
    </location>
</feature>
<proteinExistence type="predicted"/>
<dbReference type="InterPro" id="IPR050832">
    <property type="entry name" value="Bact_Acetyltransf"/>
</dbReference>
<keyword evidence="1 5" id="KW-0808">Transferase</keyword>
<accession>A0A3A9YL60</accession>
<dbReference type="SUPFAM" id="SSF55729">
    <property type="entry name" value="Acyl-CoA N-acyltransferases (Nat)"/>
    <property type="match status" value="1"/>
</dbReference>
<comment type="caution">
    <text evidence="5">The sequence shown here is derived from an EMBL/GenBank/DDBJ whole genome shotgun (WGS) entry which is preliminary data.</text>
</comment>
<gene>
    <name evidence="5" type="ORF">D7294_28740</name>
</gene>
<dbReference type="Gene3D" id="3.40.630.30">
    <property type="match status" value="1"/>
</dbReference>
<keyword evidence="2" id="KW-0012">Acyltransferase</keyword>
<evidence type="ECO:0000256" key="1">
    <source>
        <dbReference type="ARBA" id="ARBA00022679"/>
    </source>
</evidence>
<name>A0A3A9YL60_9ACTN</name>
<reference evidence="5 6" key="1">
    <citation type="journal article" date="2014" name="Int. J. Syst. Evol. Microbiol.">
        <title>Streptomyces hoynatensis sp. nov., isolated from deep marine sediment.</title>
        <authorList>
            <person name="Veyisoglu A."/>
            <person name="Sahin N."/>
        </authorList>
    </citation>
    <scope>NUCLEOTIDE SEQUENCE [LARGE SCALE GENOMIC DNA]</scope>
    <source>
        <strain evidence="5 6">KCTC 29097</strain>
    </source>
</reference>
<evidence type="ECO:0000313" key="6">
    <source>
        <dbReference type="Proteomes" id="UP000272474"/>
    </source>
</evidence>
<feature type="compositionally biased region" description="Low complexity" evidence="3">
    <location>
        <begin position="95"/>
        <end position="105"/>
    </location>
</feature>
<dbReference type="GO" id="GO:0016747">
    <property type="term" value="F:acyltransferase activity, transferring groups other than amino-acyl groups"/>
    <property type="evidence" value="ECO:0007669"/>
    <property type="project" value="InterPro"/>
</dbReference>
<feature type="domain" description="N-acetyltransferase" evidence="4">
    <location>
        <begin position="3"/>
        <end position="190"/>
    </location>
</feature>
<dbReference type="PROSITE" id="PS51186">
    <property type="entry name" value="GNAT"/>
    <property type="match status" value="1"/>
</dbReference>
<evidence type="ECO:0000313" key="5">
    <source>
        <dbReference type="EMBL" id="RKN37205.1"/>
    </source>
</evidence>